<dbReference type="AlphaFoldDB" id="A0A835UQP2"/>
<reference evidence="2 3" key="1">
    <citation type="journal article" date="2020" name="Nat. Food">
        <title>A phased Vanilla planifolia genome enables genetic improvement of flavour and production.</title>
        <authorList>
            <person name="Hasing T."/>
            <person name="Tang H."/>
            <person name="Brym M."/>
            <person name="Khazi F."/>
            <person name="Huang T."/>
            <person name="Chambers A.H."/>
        </authorList>
    </citation>
    <scope>NUCLEOTIDE SEQUENCE [LARGE SCALE GENOMIC DNA]</scope>
    <source>
        <tissue evidence="2">Leaf</tissue>
    </source>
</reference>
<gene>
    <name evidence="2" type="ORF">HPP92_017078</name>
</gene>
<name>A0A835UQP2_VANPL</name>
<protein>
    <submittedName>
        <fullName evidence="2">Uncharacterized protein</fullName>
    </submittedName>
</protein>
<sequence length="91" mass="10517">MEVPLPNSYHSKLHIRLRIQVLSTKDDCLDSDNQHGRRNDKQPSSWKIDLKGEGIEANSFKYDLPKSICMKTRDLTSTQDTEVISNMRMIP</sequence>
<evidence type="ECO:0000313" key="2">
    <source>
        <dbReference type="EMBL" id="KAG0470378.1"/>
    </source>
</evidence>
<keyword evidence="3" id="KW-1185">Reference proteome</keyword>
<accession>A0A835UQP2</accession>
<comment type="caution">
    <text evidence="2">The sequence shown here is derived from an EMBL/GenBank/DDBJ whole genome shotgun (WGS) entry which is preliminary data.</text>
</comment>
<feature type="region of interest" description="Disordered" evidence="1">
    <location>
        <begin position="29"/>
        <end position="50"/>
    </location>
</feature>
<dbReference type="OrthoDB" id="2013615at2759"/>
<proteinExistence type="predicted"/>
<dbReference type="EMBL" id="JADCNL010000008">
    <property type="protein sequence ID" value="KAG0470378.1"/>
    <property type="molecule type" value="Genomic_DNA"/>
</dbReference>
<dbReference type="Proteomes" id="UP000636800">
    <property type="component" value="Unassembled WGS sequence"/>
</dbReference>
<evidence type="ECO:0000256" key="1">
    <source>
        <dbReference type="SAM" id="MobiDB-lite"/>
    </source>
</evidence>
<evidence type="ECO:0000313" key="3">
    <source>
        <dbReference type="Proteomes" id="UP000636800"/>
    </source>
</evidence>
<feature type="compositionally biased region" description="Basic and acidic residues" evidence="1">
    <location>
        <begin position="29"/>
        <end position="41"/>
    </location>
</feature>
<organism evidence="2 3">
    <name type="scientific">Vanilla planifolia</name>
    <name type="common">Vanilla</name>
    <dbReference type="NCBI Taxonomy" id="51239"/>
    <lineage>
        <taxon>Eukaryota</taxon>
        <taxon>Viridiplantae</taxon>
        <taxon>Streptophyta</taxon>
        <taxon>Embryophyta</taxon>
        <taxon>Tracheophyta</taxon>
        <taxon>Spermatophyta</taxon>
        <taxon>Magnoliopsida</taxon>
        <taxon>Liliopsida</taxon>
        <taxon>Asparagales</taxon>
        <taxon>Orchidaceae</taxon>
        <taxon>Vanilloideae</taxon>
        <taxon>Vanilleae</taxon>
        <taxon>Vanilla</taxon>
    </lineage>
</organism>